<reference evidence="3" key="1">
    <citation type="submission" date="2010-12" db="EMBL/GenBank/DDBJ databases">
        <title>Complete sequence of chromosome 1 of Asticcacaulis excentricus CB 48.</title>
        <authorList>
            <consortium name="US DOE Joint Genome Institute"/>
            <person name="Lucas S."/>
            <person name="Copeland A."/>
            <person name="Lapidus A."/>
            <person name="Cheng J.-F."/>
            <person name="Bruce D."/>
            <person name="Goodwin L."/>
            <person name="Pitluck S."/>
            <person name="Teshima H."/>
            <person name="Davenport K."/>
            <person name="Detter J.C."/>
            <person name="Han C."/>
            <person name="Tapia R."/>
            <person name="Land M."/>
            <person name="Hauser L."/>
            <person name="Jeffries C."/>
            <person name="Kyrpides N."/>
            <person name="Ivanova N."/>
            <person name="Ovchinnikova G."/>
            <person name="Brun Y.V."/>
            <person name="Woyke T."/>
        </authorList>
    </citation>
    <scope>NUCLEOTIDE SEQUENCE [LARGE SCALE GENOMIC DNA]</scope>
    <source>
        <strain evidence="3">ATCC 15261 / DSM 4724 / KCTC 12464 / NCIMB 9791 / VKM B-1370 / CB 48</strain>
    </source>
</reference>
<organism evidence="2 3">
    <name type="scientific">Asticcacaulis excentricus (strain ATCC 15261 / DSM 4724 / KCTC 12464 / NCIMB 9791 / VKM B-1370 / CB 48)</name>
    <dbReference type="NCBI Taxonomy" id="573065"/>
    <lineage>
        <taxon>Bacteria</taxon>
        <taxon>Pseudomonadati</taxon>
        <taxon>Pseudomonadota</taxon>
        <taxon>Alphaproteobacteria</taxon>
        <taxon>Caulobacterales</taxon>
        <taxon>Caulobacteraceae</taxon>
        <taxon>Asticcacaulis</taxon>
    </lineage>
</organism>
<keyword evidence="3" id="KW-1185">Reference proteome</keyword>
<feature type="transmembrane region" description="Helical" evidence="1">
    <location>
        <begin position="45"/>
        <end position="68"/>
    </location>
</feature>
<evidence type="ECO:0000313" key="2">
    <source>
        <dbReference type="EMBL" id="ADU14003.1"/>
    </source>
</evidence>
<dbReference type="HOGENOM" id="CLU_2696562_0_0_5"/>
<keyword evidence="1" id="KW-1133">Transmembrane helix</keyword>
<dbReference type="KEGG" id="aex:Astex_2350"/>
<dbReference type="Proteomes" id="UP000001492">
    <property type="component" value="Chromosome 1"/>
</dbReference>
<keyword evidence="1" id="KW-0472">Membrane</keyword>
<sequence length="73" mass="8069">MSVSAPLAVFASVLRALTRKFGRQHWRTGLIFWLIYPKALVPDGLGYFAILLLIISIKGLSIGTLSPLPCSRR</sequence>
<proteinExistence type="predicted"/>
<evidence type="ECO:0000256" key="1">
    <source>
        <dbReference type="SAM" id="Phobius"/>
    </source>
</evidence>
<name>E8RNA4_ASTEC</name>
<keyword evidence="1" id="KW-0812">Transmembrane</keyword>
<accession>E8RNA4</accession>
<gene>
    <name evidence="2" type="ordered locus">Astex_2350</name>
</gene>
<dbReference type="AlphaFoldDB" id="E8RNA4"/>
<dbReference type="EMBL" id="CP002395">
    <property type="protein sequence ID" value="ADU14003.1"/>
    <property type="molecule type" value="Genomic_DNA"/>
</dbReference>
<evidence type="ECO:0000313" key="3">
    <source>
        <dbReference type="Proteomes" id="UP000001492"/>
    </source>
</evidence>
<protein>
    <submittedName>
        <fullName evidence="2">Uncharacterized protein</fullName>
    </submittedName>
</protein>